<dbReference type="EMBL" id="AMCW01000163">
    <property type="protein sequence ID" value="EKJ99007.1"/>
    <property type="molecule type" value="Genomic_DNA"/>
</dbReference>
<evidence type="ECO:0000313" key="2">
    <source>
        <dbReference type="EMBL" id="EKJ99007.1"/>
    </source>
</evidence>
<organism evidence="2 3">
    <name type="scientific">Rhodopirellula baltica SH28</name>
    <dbReference type="NCBI Taxonomy" id="993517"/>
    <lineage>
        <taxon>Bacteria</taxon>
        <taxon>Pseudomonadati</taxon>
        <taxon>Planctomycetota</taxon>
        <taxon>Planctomycetia</taxon>
        <taxon>Pirellulales</taxon>
        <taxon>Pirellulaceae</taxon>
        <taxon>Rhodopirellula</taxon>
    </lineage>
</organism>
<accession>K5D957</accession>
<comment type="caution">
    <text evidence="2">The sequence shown here is derived from an EMBL/GenBank/DDBJ whole genome shotgun (WGS) entry which is preliminary data.</text>
</comment>
<name>K5D957_RHOBT</name>
<evidence type="ECO:0000256" key="1">
    <source>
        <dbReference type="SAM" id="MobiDB-lite"/>
    </source>
</evidence>
<evidence type="ECO:0000313" key="3">
    <source>
        <dbReference type="Proteomes" id="UP000007993"/>
    </source>
</evidence>
<dbReference type="PATRIC" id="fig|993517.3.peg.6158"/>
<protein>
    <submittedName>
        <fullName evidence="2">Uncharacterized protein</fullName>
    </submittedName>
</protein>
<gene>
    <name evidence="2" type="ORF">RBSH_05691</name>
</gene>
<sequence length="40" mass="4147">MSSTVSCRGEIVEQPGAIASEVDEGDGLALETGLTEPLRQ</sequence>
<feature type="region of interest" description="Disordered" evidence="1">
    <location>
        <begin position="1"/>
        <end position="40"/>
    </location>
</feature>
<dbReference type="Proteomes" id="UP000007993">
    <property type="component" value="Unassembled WGS sequence"/>
</dbReference>
<proteinExistence type="predicted"/>
<dbReference type="AlphaFoldDB" id="K5D957"/>
<reference evidence="2 3" key="1">
    <citation type="journal article" date="2013" name="Mar. Genomics">
        <title>Expression of sulfatases in Rhodopirellula baltica and the diversity of sulfatases in the genus Rhodopirellula.</title>
        <authorList>
            <person name="Wegner C.E."/>
            <person name="Richter-Heitmann T."/>
            <person name="Klindworth A."/>
            <person name="Klockow C."/>
            <person name="Richter M."/>
            <person name="Achstetter T."/>
            <person name="Glockner F.O."/>
            <person name="Harder J."/>
        </authorList>
    </citation>
    <scope>NUCLEOTIDE SEQUENCE [LARGE SCALE GENOMIC DNA]</scope>
    <source>
        <strain evidence="2 3">SH28</strain>
    </source>
</reference>